<dbReference type="PANTHER" id="PTHR46987:SF4">
    <property type="entry name" value="R-SPONDIN-2"/>
    <property type="match status" value="1"/>
</dbReference>
<dbReference type="GO" id="GO:0008201">
    <property type="term" value="F:heparin binding"/>
    <property type="evidence" value="ECO:0007669"/>
    <property type="project" value="UniProtKB-KW"/>
</dbReference>
<dbReference type="Proteomes" id="UP001166674">
    <property type="component" value="Unassembled WGS sequence"/>
</dbReference>
<keyword evidence="13" id="KW-1015">Disulfide bond</keyword>
<evidence type="ECO:0000256" key="11">
    <source>
        <dbReference type="ARBA" id="ARBA00022782"/>
    </source>
</evidence>
<dbReference type="GO" id="GO:0072012">
    <property type="term" value="P:glomerulus vasculature development"/>
    <property type="evidence" value="ECO:0007669"/>
    <property type="project" value="UniProtKB-ARBA"/>
</dbReference>
<dbReference type="SUPFAM" id="SSF82895">
    <property type="entry name" value="TSP-1 type 1 repeat"/>
    <property type="match status" value="1"/>
</dbReference>
<dbReference type="Gene3D" id="4.10.530.10">
    <property type="entry name" value="Gamma-fibrinogen Carboxyl Terminal Fragment, domain 2"/>
    <property type="match status" value="1"/>
</dbReference>
<dbReference type="InterPro" id="IPR000884">
    <property type="entry name" value="TSP1_rpt"/>
</dbReference>
<evidence type="ECO:0000256" key="4">
    <source>
        <dbReference type="ARBA" id="ARBA00022473"/>
    </source>
</evidence>
<dbReference type="FunFam" id="3.90.215.10:FF:000005">
    <property type="entry name" value="angiopoietin-1 isoform X2"/>
    <property type="match status" value="1"/>
</dbReference>
<dbReference type="Pfam" id="PF00147">
    <property type="entry name" value="Fibrinogen_C"/>
    <property type="match status" value="1"/>
</dbReference>
<evidence type="ECO:0000256" key="8">
    <source>
        <dbReference type="ARBA" id="ARBA00022674"/>
    </source>
</evidence>
<evidence type="ECO:0000256" key="2">
    <source>
        <dbReference type="ARBA" id="ARBA00007308"/>
    </source>
</evidence>
<name>A0AA41SPX8_SCICA</name>
<keyword evidence="9" id="KW-0879">Wnt signaling pathway</keyword>
<feature type="coiled-coil region" evidence="18">
    <location>
        <begin position="349"/>
        <end position="438"/>
    </location>
</feature>
<keyword evidence="10" id="KW-0732">Signal</keyword>
<protein>
    <recommendedName>
        <fullName evidence="3">Angiopoietin-1</fullName>
    </recommendedName>
    <alternativeName>
        <fullName evidence="16">R-spondin-2</fullName>
    </alternativeName>
    <alternativeName>
        <fullName evidence="17">Roof plate-specific spondin-2</fullName>
    </alternativeName>
</protein>
<dbReference type="Pfam" id="PF15913">
    <property type="entry name" value="Furin-like_2"/>
    <property type="match status" value="1"/>
</dbReference>
<evidence type="ECO:0000256" key="16">
    <source>
        <dbReference type="ARBA" id="ARBA00074432"/>
    </source>
</evidence>
<dbReference type="GO" id="GO:0016055">
    <property type="term" value="P:Wnt signaling pathway"/>
    <property type="evidence" value="ECO:0007669"/>
    <property type="project" value="UniProtKB-KW"/>
</dbReference>
<dbReference type="InterPro" id="IPR057439">
    <property type="entry name" value="ANG-1/2/4"/>
</dbReference>
<dbReference type="PROSITE" id="PS50092">
    <property type="entry name" value="TSP1"/>
    <property type="match status" value="1"/>
</dbReference>
<organism evidence="20 21">
    <name type="scientific">Sciurus carolinensis</name>
    <name type="common">Eastern gray squirrel</name>
    <dbReference type="NCBI Taxonomy" id="30640"/>
    <lineage>
        <taxon>Eukaryota</taxon>
        <taxon>Metazoa</taxon>
        <taxon>Chordata</taxon>
        <taxon>Craniata</taxon>
        <taxon>Vertebrata</taxon>
        <taxon>Euteleostomi</taxon>
        <taxon>Mammalia</taxon>
        <taxon>Eutheria</taxon>
        <taxon>Euarchontoglires</taxon>
        <taxon>Glires</taxon>
        <taxon>Rodentia</taxon>
        <taxon>Sciuromorpha</taxon>
        <taxon>Sciuridae</taxon>
        <taxon>Sciurinae</taxon>
        <taxon>Sciurini</taxon>
        <taxon>Sciurus</taxon>
    </lineage>
</organism>
<dbReference type="PANTHER" id="PTHR46987">
    <property type="entry name" value="NEUROHYPOPHYSIAL HORMONES, N-TERMINAL DOMAIN CONTAINING PROTEIN"/>
    <property type="match status" value="1"/>
</dbReference>
<dbReference type="InterPro" id="IPR036056">
    <property type="entry name" value="Fibrinogen-like_C"/>
</dbReference>
<comment type="caution">
    <text evidence="20">The sequence shown here is derived from an EMBL/GenBank/DDBJ whole genome shotgun (WGS) entry which is preliminary data.</text>
</comment>
<evidence type="ECO:0000256" key="9">
    <source>
        <dbReference type="ARBA" id="ARBA00022687"/>
    </source>
</evidence>
<comment type="similarity">
    <text evidence="2">Belongs to the R-spondin family.</text>
</comment>
<dbReference type="GO" id="GO:0005576">
    <property type="term" value="C:extracellular region"/>
    <property type="evidence" value="ECO:0007669"/>
    <property type="project" value="UniProtKB-SubCell"/>
</dbReference>
<dbReference type="FunFam" id="2.10.220.10:FF:000012">
    <property type="entry name" value="R-spondin 4"/>
    <property type="match status" value="1"/>
</dbReference>
<comment type="subcellular location">
    <subcellularLocation>
        <location evidence="1">Secreted</location>
    </subcellularLocation>
</comment>
<keyword evidence="4" id="KW-0217">Developmental protein</keyword>
<evidence type="ECO:0000256" key="3">
    <source>
        <dbReference type="ARBA" id="ARBA00015279"/>
    </source>
</evidence>
<dbReference type="FunFam" id="2.20.100.10:FF:000028">
    <property type="entry name" value="R-spondin 2"/>
    <property type="match status" value="1"/>
</dbReference>
<evidence type="ECO:0000256" key="5">
    <source>
        <dbReference type="ARBA" id="ARBA00022525"/>
    </source>
</evidence>
<dbReference type="InterPro" id="IPR020837">
    <property type="entry name" value="Fibrinogen_CS"/>
</dbReference>
<keyword evidence="14" id="KW-0325">Glycoprotein</keyword>
<dbReference type="PROSITE" id="PS00514">
    <property type="entry name" value="FIBRINOGEN_C_1"/>
    <property type="match status" value="1"/>
</dbReference>
<evidence type="ECO:0000256" key="15">
    <source>
        <dbReference type="ARBA" id="ARBA00047001"/>
    </source>
</evidence>
<dbReference type="AlphaFoldDB" id="A0AA41SPX8"/>
<evidence type="ECO:0000313" key="21">
    <source>
        <dbReference type="Proteomes" id="UP001166674"/>
    </source>
</evidence>
<dbReference type="InterPro" id="IPR009030">
    <property type="entry name" value="Growth_fac_rcpt_cys_sf"/>
</dbReference>
<keyword evidence="21" id="KW-1185">Reference proteome</keyword>
<evidence type="ECO:0000256" key="12">
    <source>
        <dbReference type="ARBA" id="ARBA00023054"/>
    </source>
</evidence>
<dbReference type="SUPFAM" id="SSF56496">
    <property type="entry name" value="Fibrinogen C-terminal domain-like"/>
    <property type="match status" value="1"/>
</dbReference>
<feature type="domain" description="Fibrinogen C-terminal" evidence="19">
    <location>
        <begin position="465"/>
        <end position="685"/>
    </location>
</feature>
<accession>A0AA41SPX8</accession>
<dbReference type="InterPro" id="IPR002181">
    <property type="entry name" value="Fibrinogen_a/b/g_C_dom"/>
</dbReference>
<gene>
    <name evidence="20" type="ORF">SUZIE_105005</name>
</gene>
<dbReference type="CDD" id="cd00064">
    <property type="entry name" value="FU"/>
    <property type="match status" value="1"/>
</dbReference>
<dbReference type="SMART" id="SM00261">
    <property type="entry name" value="FU"/>
    <property type="match status" value="2"/>
</dbReference>
<dbReference type="InterPro" id="IPR014716">
    <property type="entry name" value="Fibrinogen_a/b/g_C_1"/>
</dbReference>
<dbReference type="InterPro" id="IPR006212">
    <property type="entry name" value="Furin_repeat"/>
</dbReference>
<dbReference type="SMART" id="SM00186">
    <property type="entry name" value="FBG"/>
    <property type="match status" value="1"/>
</dbReference>
<keyword evidence="8" id="KW-0358">Heparin-binding</keyword>
<evidence type="ECO:0000256" key="17">
    <source>
        <dbReference type="ARBA" id="ARBA00075541"/>
    </source>
</evidence>
<dbReference type="InterPro" id="IPR036383">
    <property type="entry name" value="TSP1_rpt_sf"/>
</dbReference>
<dbReference type="Gene3D" id="2.20.100.10">
    <property type="entry name" value="Thrombospondin type-1 (TSP1) repeat"/>
    <property type="match status" value="1"/>
</dbReference>
<evidence type="ECO:0000256" key="14">
    <source>
        <dbReference type="ARBA" id="ARBA00023180"/>
    </source>
</evidence>
<dbReference type="InterPro" id="IPR043601">
    <property type="entry name" value="Rspo_Fu-CRD_dom"/>
</dbReference>
<keyword evidence="11" id="KW-0221">Differentiation</keyword>
<evidence type="ECO:0000256" key="10">
    <source>
        <dbReference type="ARBA" id="ARBA00022729"/>
    </source>
</evidence>
<evidence type="ECO:0000256" key="6">
    <source>
        <dbReference type="ARBA" id="ARBA00022606"/>
    </source>
</evidence>
<keyword evidence="7" id="KW-0037">Angiogenesis</keyword>
<dbReference type="GO" id="GO:0030177">
    <property type="term" value="P:positive regulation of Wnt signaling pathway"/>
    <property type="evidence" value="ECO:0007669"/>
    <property type="project" value="UniProtKB-ARBA"/>
</dbReference>
<dbReference type="EMBL" id="JAATJV010140875">
    <property type="protein sequence ID" value="MBZ3869819.1"/>
    <property type="molecule type" value="Genomic_DNA"/>
</dbReference>
<keyword evidence="5" id="KW-0964">Secreted</keyword>
<comment type="subunit">
    <text evidence="15">Homooligomer. Interacts with TEK/TIE2. Interacts with SVEP1/polydom. Interacts with THBD; this interaction significantly inhibits the generation of activated PC and TAFIa/CPB2 by the thrombin/thrombomodulin complex.</text>
</comment>
<dbReference type="GO" id="GO:0001525">
    <property type="term" value="P:angiogenesis"/>
    <property type="evidence" value="ECO:0007669"/>
    <property type="project" value="UniProtKB-KW"/>
</dbReference>
<dbReference type="NCBIfam" id="NF040941">
    <property type="entry name" value="GGGWT_bact"/>
    <property type="match status" value="1"/>
</dbReference>
<dbReference type="PROSITE" id="PS51406">
    <property type="entry name" value="FIBRINOGEN_C_2"/>
    <property type="match status" value="1"/>
</dbReference>
<reference evidence="20" key="1">
    <citation type="submission" date="2020-03" db="EMBL/GenBank/DDBJ databases">
        <title>Studies in the Genomics of Life Span.</title>
        <authorList>
            <person name="Glass D."/>
        </authorList>
    </citation>
    <scope>NUCLEOTIDE SEQUENCE</scope>
    <source>
        <strain evidence="20">SUZIE</strain>
        <tissue evidence="20">Muscle</tissue>
    </source>
</reference>
<evidence type="ECO:0000256" key="18">
    <source>
        <dbReference type="SAM" id="Coils"/>
    </source>
</evidence>
<keyword evidence="12 18" id="KW-0175">Coiled coil</keyword>
<dbReference type="Gene3D" id="2.10.220.10">
    <property type="entry name" value="Hormone Receptor, Insulin-like Growth Factor Receptor 1, Chain A, domain 2"/>
    <property type="match status" value="1"/>
</dbReference>
<dbReference type="SUPFAM" id="SSF57184">
    <property type="entry name" value="Growth factor receptor domain"/>
    <property type="match status" value="1"/>
</dbReference>
<sequence>MLSLVPGTLAEWDTGQRLRVAVPNGDSTSAKASYVSNPICKGCLSCSKDNGCSRCQQKLFFFLRREGMRQYGECLHSCPSGYYGHRAPDMNRCARCRIENCDSCFSKDFCTKCKAGFYLHRGRCFDECPDGFAPLDETMECVEGCEVGHWSDWGTCSRNNRTCGFKWGLETRTRQIVKKPAKDTIPCPTIAESRRCKMAMRHCPGGCSNQRRSPENGGRRYNRIQHGQCAYTFILPEHDGNCRESTTDQYNTNALQRDAPHVEPDFSSQKLQHLEHVMENYTQWLQKLENYIVENMKSEMAQIQQNAVQNHTATMLEIGTSLLSQTAEQTRKLTDVETQVLNQTSRLEIQLLENSLSTYKLEKQLLQQTNEILKIHEKNSLLEHKILEMEGKHKEELDTLKEEKENLQGLVTRQTYIIQELERQLNRATNNNSVLQKQQLELMDTVHNLVSLCTKEGVLLKGGKREEEKPFRDCADVYQAGFNKSGIYTIYINNMPEPKKVFCNMDLNGGGWTVIQHREDGSLDFQRGWKEYKMGFGNPSGEYWLGNEFIFAITSQRQYTLRIELMDWEGNRAYSQYDRFHIGNEKQNYRLYLKGHTGTAGKQSSLILHGADFSTKDADNDNCMCKCALMLTGGWWFDACGPSNLNGMFYTAGQNHGKLNGIKWHYFKGPSYSLRSTTMMIRPLDF</sequence>
<dbReference type="GO" id="GO:0060173">
    <property type="term" value="P:limb development"/>
    <property type="evidence" value="ECO:0007669"/>
    <property type="project" value="UniProtKB-ARBA"/>
</dbReference>
<dbReference type="CDD" id="cd00087">
    <property type="entry name" value="FReD"/>
    <property type="match status" value="1"/>
</dbReference>
<dbReference type="GO" id="GO:0030154">
    <property type="term" value="P:cell differentiation"/>
    <property type="evidence" value="ECO:0007669"/>
    <property type="project" value="UniProtKB-KW"/>
</dbReference>
<evidence type="ECO:0000256" key="13">
    <source>
        <dbReference type="ARBA" id="ARBA00023157"/>
    </source>
</evidence>
<dbReference type="InterPro" id="IPR051514">
    <property type="entry name" value="R-spondin"/>
</dbReference>
<evidence type="ECO:0000256" key="7">
    <source>
        <dbReference type="ARBA" id="ARBA00022657"/>
    </source>
</evidence>
<evidence type="ECO:0000256" key="1">
    <source>
        <dbReference type="ARBA" id="ARBA00004613"/>
    </source>
</evidence>
<dbReference type="SMART" id="SM00209">
    <property type="entry name" value="TSP1"/>
    <property type="match status" value="1"/>
</dbReference>
<evidence type="ECO:0000313" key="20">
    <source>
        <dbReference type="EMBL" id="MBZ3869819.1"/>
    </source>
</evidence>
<evidence type="ECO:0000259" key="19">
    <source>
        <dbReference type="PROSITE" id="PS51406"/>
    </source>
</evidence>
<keyword evidence="6" id="KW-0716">Sensory transduction</keyword>
<dbReference type="Pfam" id="PF25443">
    <property type="entry name" value="ANG-1"/>
    <property type="match status" value="1"/>
</dbReference>
<proteinExistence type="inferred from homology"/>
<dbReference type="GO" id="GO:0043066">
    <property type="term" value="P:negative regulation of apoptotic process"/>
    <property type="evidence" value="ECO:0007669"/>
    <property type="project" value="UniProtKB-ARBA"/>
</dbReference>
<dbReference type="Gene3D" id="3.90.215.10">
    <property type="entry name" value="Gamma Fibrinogen, chain A, domain 1"/>
    <property type="match status" value="1"/>
</dbReference>
<dbReference type="FunFam" id="4.10.530.10:FF:000001">
    <property type="entry name" value="angiopoietin-2 isoform X1"/>
    <property type="match status" value="1"/>
</dbReference>